<proteinExistence type="predicted"/>
<feature type="region of interest" description="Disordered" evidence="1">
    <location>
        <begin position="111"/>
        <end position="134"/>
    </location>
</feature>
<accession>A0A1G8C2Q2</accession>
<name>A0A1G8C2Q2_9BURK</name>
<keyword evidence="2" id="KW-1133">Transmembrane helix</keyword>
<feature type="compositionally biased region" description="Low complexity" evidence="1">
    <location>
        <begin position="86"/>
        <end position="95"/>
    </location>
</feature>
<reference evidence="3 4" key="1">
    <citation type="submission" date="2016-10" db="EMBL/GenBank/DDBJ databases">
        <authorList>
            <person name="de Groot N.N."/>
        </authorList>
    </citation>
    <scope>NUCLEOTIDE SEQUENCE [LARGE SCALE GENOMIC DNA]</scope>
    <source>
        <strain evidence="3 4">LMG 2247</strain>
    </source>
</reference>
<dbReference type="EMBL" id="FNCJ01000009">
    <property type="protein sequence ID" value="SDH39761.1"/>
    <property type="molecule type" value="Genomic_DNA"/>
</dbReference>
<keyword evidence="2" id="KW-0812">Transmembrane</keyword>
<evidence type="ECO:0000256" key="2">
    <source>
        <dbReference type="SAM" id="Phobius"/>
    </source>
</evidence>
<organism evidence="3 4">
    <name type="scientific">Paraburkholderia phenazinium</name>
    <dbReference type="NCBI Taxonomy" id="60549"/>
    <lineage>
        <taxon>Bacteria</taxon>
        <taxon>Pseudomonadati</taxon>
        <taxon>Pseudomonadota</taxon>
        <taxon>Betaproteobacteria</taxon>
        <taxon>Burkholderiales</taxon>
        <taxon>Burkholderiaceae</taxon>
        <taxon>Paraburkholderia</taxon>
    </lineage>
</organism>
<dbReference type="AlphaFoldDB" id="A0A1G8C2Q2"/>
<protein>
    <submittedName>
        <fullName evidence="3">Uncharacterized protein</fullName>
    </submittedName>
</protein>
<sequence>MRSRSTRLSGVEVRTAAEIEGNRLFRIARWCCVALMATACAVILFDVMAFRPNVDRDDALTDQRASPQGEPSGSAGAKLPNDMLQSPSAPSSPLPDTEVFGMHKALNAGLLQDNHDQPDFGDWPNIKPVATDSD</sequence>
<keyword evidence="2" id="KW-0472">Membrane</keyword>
<feature type="region of interest" description="Disordered" evidence="1">
    <location>
        <begin position="59"/>
        <end position="98"/>
    </location>
</feature>
<evidence type="ECO:0000313" key="4">
    <source>
        <dbReference type="Proteomes" id="UP000199706"/>
    </source>
</evidence>
<evidence type="ECO:0000313" key="3">
    <source>
        <dbReference type="EMBL" id="SDH39761.1"/>
    </source>
</evidence>
<gene>
    <name evidence="3" type="ORF">SAMN05216466_109250</name>
</gene>
<dbReference type="Proteomes" id="UP000199706">
    <property type="component" value="Unassembled WGS sequence"/>
</dbReference>
<feature type="transmembrane region" description="Helical" evidence="2">
    <location>
        <begin position="27"/>
        <end position="50"/>
    </location>
</feature>
<evidence type="ECO:0000256" key="1">
    <source>
        <dbReference type="SAM" id="MobiDB-lite"/>
    </source>
</evidence>